<dbReference type="Proteomes" id="UP000053095">
    <property type="component" value="Unassembled WGS sequence"/>
</dbReference>
<dbReference type="GO" id="GO:0006508">
    <property type="term" value="P:proteolysis"/>
    <property type="evidence" value="ECO:0007669"/>
    <property type="project" value="InterPro"/>
</dbReference>
<dbReference type="Pfam" id="PF00026">
    <property type="entry name" value="Asp"/>
    <property type="match status" value="1"/>
</dbReference>
<keyword evidence="7" id="KW-1185">Reference proteome</keyword>
<gene>
    <name evidence="6" type="ORF">TCE0_044f15998</name>
</gene>
<evidence type="ECO:0000256" key="3">
    <source>
        <dbReference type="SAM" id="MobiDB-lite"/>
    </source>
</evidence>
<feature type="compositionally biased region" description="Basic residues" evidence="3">
    <location>
        <begin position="391"/>
        <end position="403"/>
    </location>
</feature>
<feature type="compositionally biased region" description="Low complexity" evidence="3">
    <location>
        <begin position="409"/>
        <end position="420"/>
    </location>
</feature>
<keyword evidence="4" id="KW-0732">Signal</keyword>
<name>A0A478EBV1_TALPI</name>
<proteinExistence type="inferred from homology"/>
<dbReference type="GO" id="GO:0004190">
    <property type="term" value="F:aspartic-type endopeptidase activity"/>
    <property type="evidence" value="ECO:0007669"/>
    <property type="project" value="InterPro"/>
</dbReference>
<evidence type="ECO:0000256" key="2">
    <source>
        <dbReference type="ARBA" id="ARBA00022801"/>
    </source>
</evidence>
<dbReference type="PANTHER" id="PTHR47966:SF51">
    <property type="entry name" value="BETA-SITE APP-CLEAVING ENZYME, ISOFORM A-RELATED"/>
    <property type="match status" value="1"/>
</dbReference>
<feature type="chain" id="PRO_5019715046" description="Peptidase A1 domain-containing protein" evidence="4">
    <location>
        <begin position="23"/>
        <end position="610"/>
    </location>
</feature>
<sequence length="610" mass="69079">MWVNMFQLRAQLLYFIITTVLGERQGARSIIFNEVGNDNVLHDANGQKPMREEAHLNDWRLPQLDGGVAVLDVTESLRSQWNGVSFDDVWIIYGILGLGNPHAGGAGKGFRSPLKNAAIQGILKTNIYGLKLANPGQLMIGDVNQQLFHGPIIWFPLGNTTTKLILPEAWQTHSDSGGVKFELPSGQYREWPLDNYTVLFTTSFPYIYLDSYTGSYLMEALGFDFDQYLLPPNVPCAERIYMPDVSLTIAGHTFILSPYDYTIEWKWPGYPMICVSAFSLFDPEEDDDPKQIILGSAFLRKYYSIYNYDSKVVGCAGKQEVTVHSLALSELSESLKVLMNGNMIEAKTRHVDWPEVDVDIFARLCEFAYLRDYTPPSPHVTNDRFLDSKKGAKKGKKDRKKKTSAFNWADPVVEAAPNAEPEMEPAPDEYRDSEPQPKSVSDDDGELPYRERSIWTEHLRDAFVEGPAVPLPQQDGLVYDFSSPRNNLPWQDFTPVFLGQAQLYVLADKYGIEPLRQLVLFKLYQSLKSFNLYPMGLNGVLELVRYVYANTPPKYNDTLDALRNLVTRYIVSVLGQIGDHDLFHDLLQEGGNFVTDFWGILWSVQGPSNM</sequence>
<reference evidence="7" key="1">
    <citation type="journal article" date="2015" name="Genome Announc.">
        <title>Draft genome sequence of Talaromyces cellulolyticus strain Y-94, a source of lignocellulosic biomass-degrading enzymes.</title>
        <authorList>
            <person name="Fujii T."/>
            <person name="Koike H."/>
            <person name="Sawayama S."/>
            <person name="Yano S."/>
            <person name="Inoue H."/>
        </authorList>
    </citation>
    <scope>NUCLEOTIDE SEQUENCE [LARGE SCALE GENOMIC DNA]</scope>
    <source>
        <strain evidence="7">Y-94</strain>
    </source>
</reference>
<dbReference type="SUPFAM" id="SSF50630">
    <property type="entry name" value="Acid proteases"/>
    <property type="match status" value="1"/>
</dbReference>
<evidence type="ECO:0000259" key="5">
    <source>
        <dbReference type="PROSITE" id="PS51767"/>
    </source>
</evidence>
<dbReference type="InterPro" id="IPR001461">
    <property type="entry name" value="Aspartic_peptidase_A1"/>
</dbReference>
<dbReference type="InterPro" id="IPR034164">
    <property type="entry name" value="Pepsin-like_dom"/>
</dbReference>
<feature type="signal peptide" evidence="4">
    <location>
        <begin position="1"/>
        <end position="22"/>
    </location>
</feature>
<evidence type="ECO:0000256" key="1">
    <source>
        <dbReference type="ARBA" id="ARBA00007447"/>
    </source>
</evidence>
<evidence type="ECO:0000256" key="4">
    <source>
        <dbReference type="SAM" id="SignalP"/>
    </source>
</evidence>
<comment type="similarity">
    <text evidence="1">Belongs to the peptidase A1 family.</text>
</comment>
<feature type="region of interest" description="Disordered" evidence="3">
    <location>
        <begin position="380"/>
        <end position="447"/>
    </location>
</feature>
<dbReference type="PROSITE" id="PS51767">
    <property type="entry name" value="PEPTIDASE_A1"/>
    <property type="match status" value="1"/>
</dbReference>
<organism evidence="6 7">
    <name type="scientific">Talaromyces pinophilus</name>
    <name type="common">Penicillium pinophilum</name>
    <dbReference type="NCBI Taxonomy" id="128442"/>
    <lineage>
        <taxon>Eukaryota</taxon>
        <taxon>Fungi</taxon>
        <taxon>Dikarya</taxon>
        <taxon>Ascomycota</taxon>
        <taxon>Pezizomycotina</taxon>
        <taxon>Eurotiomycetes</taxon>
        <taxon>Eurotiomycetidae</taxon>
        <taxon>Eurotiales</taxon>
        <taxon>Trichocomaceae</taxon>
        <taxon>Talaromyces</taxon>
        <taxon>Talaromyces sect. Talaromyces</taxon>
    </lineage>
</organism>
<dbReference type="Gene3D" id="3.30.710.10">
    <property type="entry name" value="Potassium Channel Kv1.1, Chain A"/>
    <property type="match status" value="1"/>
</dbReference>
<evidence type="ECO:0000313" key="7">
    <source>
        <dbReference type="Proteomes" id="UP000053095"/>
    </source>
</evidence>
<dbReference type="SUPFAM" id="SSF54695">
    <property type="entry name" value="POZ domain"/>
    <property type="match status" value="1"/>
</dbReference>
<accession>A0A478EBV1</accession>
<dbReference type="Gene3D" id="2.40.70.10">
    <property type="entry name" value="Acid Proteases"/>
    <property type="match status" value="1"/>
</dbReference>
<feature type="domain" description="Peptidase A1" evidence="5">
    <location>
        <begin position="1"/>
        <end position="316"/>
    </location>
</feature>
<dbReference type="AlphaFoldDB" id="A0A478EBV1"/>
<dbReference type="InterPro" id="IPR021109">
    <property type="entry name" value="Peptidase_aspartic_dom_sf"/>
</dbReference>
<dbReference type="InterPro" id="IPR011333">
    <property type="entry name" value="SKP1/BTB/POZ_sf"/>
</dbReference>
<feature type="compositionally biased region" description="Basic and acidic residues" evidence="3">
    <location>
        <begin position="381"/>
        <end position="390"/>
    </location>
</feature>
<evidence type="ECO:0000313" key="6">
    <source>
        <dbReference type="EMBL" id="GAM42229.1"/>
    </source>
</evidence>
<dbReference type="CDD" id="cd05471">
    <property type="entry name" value="pepsin_like"/>
    <property type="match status" value="1"/>
</dbReference>
<protein>
    <recommendedName>
        <fullName evidence="5">Peptidase A1 domain-containing protein</fullName>
    </recommendedName>
</protein>
<dbReference type="PANTHER" id="PTHR47966">
    <property type="entry name" value="BETA-SITE APP-CLEAVING ENZYME, ISOFORM A-RELATED"/>
    <property type="match status" value="1"/>
</dbReference>
<keyword evidence="2" id="KW-0378">Hydrolase</keyword>
<dbReference type="EMBL" id="DF933840">
    <property type="protein sequence ID" value="GAM42229.1"/>
    <property type="molecule type" value="Genomic_DNA"/>
</dbReference>
<dbReference type="InterPro" id="IPR033121">
    <property type="entry name" value="PEPTIDASE_A1"/>
</dbReference>